<evidence type="ECO:0000313" key="7">
    <source>
        <dbReference type="EMBL" id="KKS45713.1"/>
    </source>
</evidence>
<protein>
    <recommendedName>
        <fullName evidence="4 5">Small ribosomal subunit protein uS8</fullName>
    </recommendedName>
</protein>
<dbReference type="PROSITE" id="PS00053">
    <property type="entry name" value="RIBOSOMAL_S8"/>
    <property type="match status" value="1"/>
</dbReference>
<dbReference type="SUPFAM" id="SSF56047">
    <property type="entry name" value="Ribosomal protein S8"/>
    <property type="match status" value="1"/>
</dbReference>
<keyword evidence="5" id="KW-0699">rRNA-binding</keyword>
<evidence type="ECO:0000256" key="2">
    <source>
        <dbReference type="ARBA" id="ARBA00022980"/>
    </source>
</evidence>
<reference evidence="7 8" key="1">
    <citation type="journal article" date="2015" name="Nature">
        <title>rRNA introns, odd ribosomes, and small enigmatic genomes across a large radiation of phyla.</title>
        <authorList>
            <person name="Brown C.T."/>
            <person name="Hug L.A."/>
            <person name="Thomas B.C."/>
            <person name="Sharon I."/>
            <person name="Castelle C.J."/>
            <person name="Singh A."/>
            <person name="Wilkins M.J."/>
            <person name="Williams K.H."/>
            <person name="Banfield J.F."/>
        </authorList>
    </citation>
    <scope>NUCLEOTIDE SEQUENCE [LARGE SCALE GENOMIC DNA]</scope>
</reference>
<evidence type="ECO:0000256" key="4">
    <source>
        <dbReference type="ARBA" id="ARBA00035258"/>
    </source>
</evidence>
<dbReference type="FunFam" id="3.30.1490.10:FF:000001">
    <property type="entry name" value="30S ribosomal protein S8"/>
    <property type="match status" value="1"/>
</dbReference>
<comment type="subunit">
    <text evidence="5">Part of the 30S ribosomal subunit. Contacts proteins S5 and S12.</text>
</comment>
<dbReference type="HAMAP" id="MF_01302_B">
    <property type="entry name" value="Ribosomal_uS8_B"/>
    <property type="match status" value="1"/>
</dbReference>
<dbReference type="PANTHER" id="PTHR11758">
    <property type="entry name" value="40S RIBOSOMAL PROTEIN S15A"/>
    <property type="match status" value="1"/>
</dbReference>
<keyword evidence="2 5" id="KW-0689">Ribosomal protein</keyword>
<dbReference type="GO" id="GO:0019843">
    <property type="term" value="F:rRNA binding"/>
    <property type="evidence" value="ECO:0007669"/>
    <property type="project" value="UniProtKB-UniRule"/>
</dbReference>
<evidence type="ECO:0000313" key="8">
    <source>
        <dbReference type="Proteomes" id="UP000034320"/>
    </source>
</evidence>
<dbReference type="Pfam" id="PF00410">
    <property type="entry name" value="Ribosomal_S8"/>
    <property type="match status" value="1"/>
</dbReference>
<dbReference type="InterPro" id="IPR035987">
    <property type="entry name" value="Ribosomal_uS8_sf"/>
</dbReference>
<gene>
    <name evidence="5" type="primary">rpsH</name>
    <name evidence="7" type="ORF">UV09_C0030G0002</name>
</gene>
<dbReference type="InterPro" id="IPR047863">
    <property type="entry name" value="Ribosomal_uS8_CS"/>
</dbReference>
<organism evidence="7 8">
    <name type="scientific">Candidatus Gottesmanbacteria bacterium GW2011_GWA2_42_18</name>
    <dbReference type="NCBI Taxonomy" id="1618442"/>
    <lineage>
        <taxon>Bacteria</taxon>
        <taxon>Candidatus Gottesmaniibacteriota</taxon>
    </lineage>
</organism>
<dbReference type="GO" id="GO:0005840">
    <property type="term" value="C:ribosome"/>
    <property type="evidence" value="ECO:0007669"/>
    <property type="project" value="UniProtKB-KW"/>
</dbReference>
<evidence type="ECO:0000256" key="3">
    <source>
        <dbReference type="ARBA" id="ARBA00023274"/>
    </source>
</evidence>
<dbReference type="EMBL" id="LCDD01000030">
    <property type="protein sequence ID" value="KKS45713.1"/>
    <property type="molecule type" value="Genomic_DNA"/>
</dbReference>
<evidence type="ECO:0000256" key="6">
    <source>
        <dbReference type="RuleBase" id="RU003660"/>
    </source>
</evidence>
<dbReference type="InterPro" id="IPR000630">
    <property type="entry name" value="Ribosomal_uS8"/>
</dbReference>
<accession>A0A0G1C7V6</accession>
<dbReference type="NCBIfam" id="NF001109">
    <property type="entry name" value="PRK00136.1"/>
    <property type="match status" value="1"/>
</dbReference>
<evidence type="ECO:0000256" key="5">
    <source>
        <dbReference type="HAMAP-Rule" id="MF_01302"/>
    </source>
</evidence>
<keyword evidence="5" id="KW-0694">RNA-binding</keyword>
<dbReference type="Proteomes" id="UP000034320">
    <property type="component" value="Unassembled WGS sequence"/>
</dbReference>
<sequence length="129" mass="14633">MTHDPISDFFARIKNAYMAGKNETDVPYSKMKLALAEILKNQGYLGKVEIKGSTHKDLIMSLLYQNKEPKITDIIMVSKPGKRVYVKRDELPRVRQGMGMAIVSTQEGIMTDRQARKKGLGGELICKMW</sequence>
<dbReference type="AlphaFoldDB" id="A0A0G1C7V6"/>
<comment type="similarity">
    <text evidence="1 5 6">Belongs to the universal ribosomal protein uS8 family.</text>
</comment>
<dbReference type="Gene3D" id="3.30.1490.10">
    <property type="match status" value="1"/>
</dbReference>
<dbReference type="GO" id="GO:0005737">
    <property type="term" value="C:cytoplasm"/>
    <property type="evidence" value="ECO:0007669"/>
    <property type="project" value="UniProtKB-ARBA"/>
</dbReference>
<comment type="function">
    <text evidence="5">One of the primary rRNA binding proteins, it binds directly to 16S rRNA central domain where it helps coordinate assembly of the platform of the 30S subunit.</text>
</comment>
<keyword evidence="3 5" id="KW-0687">Ribonucleoprotein</keyword>
<proteinExistence type="inferred from homology"/>
<dbReference type="GO" id="GO:0003735">
    <property type="term" value="F:structural constituent of ribosome"/>
    <property type="evidence" value="ECO:0007669"/>
    <property type="project" value="InterPro"/>
</dbReference>
<dbReference type="Gene3D" id="3.30.1370.30">
    <property type="match status" value="1"/>
</dbReference>
<dbReference type="GO" id="GO:0006412">
    <property type="term" value="P:translation"/>
    <property type="evidence" value="ECO:0007669"/>
    <property type="project" value="UniProtKB-UniRule"/>
</dbReference>
<dbReference type="PATRIC" id="fig|1618442.3.peg.1098"/>
<evidence type="ECO:0000256" key="1">
    <source>
        <dbReference type="ARBA" id="ARBA00006471"/>
    </source>
</evidence>
<dbReference type="GO" id="GO:1990904">
    <property type="term" value="C:ribonucleoprotein complex"/>
    <property type="evidence" value="ECO:0007669"/>
    <property type="project" value="UniProtKB-KW"/>
</dbReference>
<comment type="caution">
    <text evidence="7">The sequence shown here is derived from an EMBL/GenBank/DDBJ whole genome shotgun (WGS) entry which is preliminary data.</text>
</comment>
<name>A0A0G1C7V6_9BACT</name>